<evidence type="ECO:0000259" key="13">
    <source>
        <dbReference type="PROSITE" id="PS52012"/>
    </source>
</evidence>
<keyword evidence="9" id="KW-0479">Metal-binding</keyword>
<dbReference type="GO" id="GO:0005576">
    <property type="term" value="C:extracellular region"/>
    <property type="evidence" value="ECO:0007669"/>
    <property type="project" value="UniProtKB-SubCell"/>
</dbReference>
<keyword evidence="4" id="KW-0964">Secreted</keyword>
<feature type="domain" description="CFEM" evidence="13">
    <location>
        <begin position="47"/>
        <end position="161"/>
    </location>
</feature>
<evidence type="ECO:0000256" key="2">
    <source>
        <dbReference type="ARBA" id="ARBA00004613"/>
    </source>
</evidence>
<feature type="region of interest" description="Disordered" evidence="10">
    <location>
        <begin position="185"/>
        <end position="204"/>
    </location>
</feature>
<evidence type="ECO:0000256" key="9">
    <source>
        <dbReference type="PROSITE-ProRule" id="PRU01356"/>
    </source>
</evidence>
<keyword evidence="9" id="KW-0349">Heme</keyword>
<keyword evidence="11" id="KW-0812">Transmembrane</keyword>
<dbReference type="Pfam" id="PF05730">
    <property type="entry name" value="CFEM"/>
    <property type="match status" value="1"/>
</dbReference>
<organism evidence="14 15">
    <name type="scientific">Sporothrix schenckii (strain ATCC 58251 / de Perez 2211183)</name>
    <name type="common">Rose-picker's disease fungus</name>
    <dbReference type="NCBI Taxonomy" id="1391915"/>
    <lineage>
        <taxon>Eukaryota</taxon>
        <taxon>Fungi</taxon>
        <taxon>Dikarya</taxon>
        <taxon>Ascomycota</taxon>
        <taxon>Pezizomycotina</taxon>
        <taxon>Sordariomycetes</taxon>
        <taxon>Sordariomycetidae</taxon>
        <taxon>Ophiostomatales</taxon>
        <taxon>Ophiostomataceae</taxon>
        <taxon>Sporothrix</taxon>
    </lineage>
</organism>
<keyword evidence="5" id="KW-0325">Glycoprotein</keyword>
<keyword evidence="8" id="KW-0449">Lipoprotein</keyword>
<keyword evidence="15" id="KW-1185">Reference proteome</keyword>
<comment type="caution">
    <text evidence="9">Lacks conserved residue(s) required for the propagation of feature annotation.</text>
</comment>
<name>U7PPL3_SPOS1</name>
<evidence type="ECO:0000256" key="3">
    <source>
        <dbReference type="ARBA" id="ARBA00010031"/>
    </source>
</evidence>
<feature type="signal peptide" evidence="12">
    <location>
        <begin position="1"/>
        <end position="17"/>
    </location>
</feature>
<comment type="similarity">
    <text evidence="3">Belongs to the RBT5 family.</text>
</comment>
<keyword evidence="7 9" id="KW-1015">Disulfide bond</keyword>
<feature type="compositionally biased region" description="Low complexity" evidence="10">
    <location>
        <begin position="329"/>
        <end position="340"/>
    </location>
</feature>
<feature type="region of interest" description="Disordered" evidence="10">
    <location>
        <begin position="255"/>
        <end position="276"/>
    </location>
</feature>
<dbReference type="HOGENOM" id="CLU_589464_0_0_1"/>
<dbReference type="GO" id="GO:0046872">
    <property type="term" value="F:metal ion binding"/>
    <property type="evidence" value="ECO:0007669"/>
    <property type="project" value="UniProtKB-UniRule"/>
</dbReference>
<keyword evidence="9" id="KW-0408">Iron</keyword>
<evidence type="ECO:0000313" key="14">
    <source>
        <dbReference type="EMBL" id="ERS96689.1"/>
    </source>
</evidence>
<protein>
    <recommendedName>
        <fullName evidence="13">CFEM domain-containing protein</fullName>
    </recommendedName>
</protein>
<dbReference type="OrthoDB" id="10509430at2759"/>
<evidence type="ECO:0000256" key="11">
    <source>
        <dbReference type="SAM" id="Phobius"/>
    </source>
</evidence>
<proteinExistence type="inferred from homology"/>
<dbReference type="Proteomes" id="UP000018087">
    <property type="component" value="Unassembled WGS sequence"/>
</dbReference>
<accession>U7PPL3</accession>
<evidence type="ECO:0000256" key="5">
    <source>
        <dbReference type="ARBA" id="ARBA00022622"/>
    </source>
</evidence>
<reference evidence="15" key="1">
    <citation type="journal article" date="2014" name="Genome Announc.">
        <title>Genome sequence of the pathogenic fungus Sporothrix schenckii (ATCC 58251).</title>
        <authorList>
            <person name="Cuomo C.A."/>
            <person name="Rodriguez-Del Valle N."/>
            <person name="Perez-Sanchez L."/>
            <person name="Abouelleil A."/>
            <person name="Goldberg J."/>
            <person name="Young S."/>
            <person name="Zeng Q."/>
            <person name="Birren B.W."/>
        </authorList>
    </citation>
    <scope>NUCLEOTIDE SEQUENCE [LARGE SCALE GENOMIC DNA]</scope>
    <source>
        <strain evidence="15">ATCC 58251 / de Perez 2211183</strain>
    </source>
</reference>
<evidence type="ECO:0000256" key="12">
    <source>
        <dbReference type="SAM" id="SignalP"/>
    </source>
</evidence>
<dbReference type="STRING" id="1391915.U7PPL3"/>
<feature type="compositionally biased region" description="Polar residues" evidence="10">
    <location>
        <begin position="341"/>
        <end position="350"/>
    </location>
</feature>
<evidence type="ECO:0000313" key="15">
    <source>
        <dbReference type="Proteomes" id="UP000018087"/>
    </source>
</evidence>
<evidence type="ECO:0000256" key="7">
    <source>
        <dbReference type="ARBA" id="ARBA00023157"/>
    </source>
</evidence>
<evidence type="ECO:0000256" key="1">
    <source>
        <dbReference type="ARBA" id="ARBA00004589"/>
    </source>
</evidence>
<dbReference type="InterPro" id="IPR008427">
    <property type="entry name" value="Extracellular_membr_CFEM_dom"/>
</dbReference>
<gene>
    <name evidence="14" type="ORF">HMPREF1624_06898</name>
</gene>
<keyword evidence="5" id="KW-0336">GPI-anchor</keyword>
<evidence type="ECO:0000256" key="4">
    <source>
        <dbReference type="ARBA" id="ARBA00022525"/>
    </source>
</evidence>
<evidence type="ECO:0000256" key="6">
    <source>
        <dbReference type="ARBA" id="ARBA00022729"/>
    </source>
</evidence>
<dbReference type="AlphaFoldDB" id="U7PPL3"/>
<keyword evidence="6 12" id="KW-0732">Signal</keyword>
<keyword evidence="11" id="KW-1133">Transmembrane helix</keyword>
<comment type="subcellular location">
    <subcellularLocation>
        <location evidence="1">Membrane</location>
        <topology evidence="1">Lipid-anchor</topology>
        <topology evidence="1">GPI-anchor</topology>
    </subcellularLocation>
    <subcellularLocation>
        <location evidence="2">Secreted</location>
    </subcellularLocation>
</comment>
<dbReference type="eggNOG" id="ENOG502RPY1">
    <property type="taxonomic scope" value="Eukaryota"/>
</dbReference>
<feature type="compositionally biased region" description="Gly residues" evidence="10">
    <location>
        <begin position="185"/>
        <end position="199"/>
    </location>
</feature>
<feature type="transmembrane region" description="Helical" evidence="11">
    <location>
        <begin position="215"/>
        <end position="238"/>
    </location>
</feature>
<feature type="region of interest" description="Disordered" evidence="10">
    <location>
        <begin position="311"/>
        <end position="352"/>
    </location>
</feature>
<dbReference type="GO" id="GO:0098552">
    <property type="term" value="C:side of membrane"/>
    <property type="evidence" value="ECO:0007669"/>
    <property type="project" value="UniProtKB-KW"/>
</dbReference>
<feature type="chain" id="PRO_5004687635" description="CFEM domain-containing protein" evidence="12">
    <location>
        <begin position="18"/>
        <end position="504"/>
    </location>
</feature>
<evidence type="ECO:0000256" key="10">
    <source>
        <dbReference type="SAM" id="MobiDB-lite"/>
    </source>
</evidence>
<keyword evidence="11" id="KW-0472">Membrane</keyword>
<evidence type="ECO:0000256" key="8">
    <source>
        <dbReference type="ARBA" id="ARBA00023288"/>
    </source>
</evidence>
<dbReference type="PROSITE" id="PS52012">
    <property type="entry name" value="CFEM"/>
    <property type="match status" value="1"/>
</dbReference>
<feature type="disulfide bond" evidence="9">
    <location>
        <begin position="89"/>
        <end position="96"/>
    </location>
</feature>
<dbReference type="EMBL" id="KI440849">
    <property type="protein sequence ID" value="ERS96689.1"/>
    <property type="molecule type" value="Genomic_DNA"/>
</dbReference>
<sequence length="504" mass="49092">MHRSLLVLAGLVPSLCGASVLRPRDRQAGVPDDGAPAPPRITTAPVVHVRGLPGILRGIHDVDRRAAADSVPACAAPCIESALTDDTTCSAHDLACGCKYQNAVAIETAASSCVESACGYLGAFSAWVTLESICATYAYTDAFTNGYTVPGGTATVAKTNGGGATKTAPGGSGAGATTTVTAGAGSSGSGSASGSGSGSDTGSVSSSSNGLSKGAIAGIAVGAAVGAIALCAVLFLVYRYTKRNNALSADGAAAATTSAPSHPPAGGPSGNGSATNANAGPLGAAAVPVSGATAAVAAAIPAGQNELDGKSSAVVSTVGSTPTPPRPSASPSSPASVPTVGQTPTPQLYDQNGVPLDAAAVAAWQQQQQQQQQHQQQQYAQQYAQQHPQYGAAAAQPYLVQGYSIAPGQAPQPQTVVAPAGYAAAHPSLPVPGVVYQEAPAGIPQAQYPHELPGQGAGAGAADMASPVPQHVVPVAVGPSAALPVAAAPSTATPIHEAPTPPQA</sequence>
<feature type="binding site" description="axial binding residue" evidence="9">
    <location>
        <position position="93"/>
    </location>
    <ligand>
        <name>heme</name>
        <dbReference type="ChEBI" id="CHEBI:30413"/>
    </ligand>
    <ligandPart>
        <name>Fe</name>
        <dbReference type="ChEBI" id="CHEBI:18248"/>
    </ligandPart>
</feature>